<evidence type="ECO:0000313" key="3">
    <source>
        <dbReference type="Proteomes" id="UP000822688"/>
    </source>
</evidence>
<proteinExistence type="predicted"/>
<feature type="non-terminal residue" evidence="2">
    <location>
        <position position="1"/>
    </location>
</feature>
<keyword evidence="1" id="KW-0812">Transmembrane</keyword>
<feature type="transmembrane region" description="Helical" evidence="1">
    <location>
        <begin position="12"/>
        <end position="33"/>
    </location>
</feature>
<dbReference type="AlphaFoldDB" id="A0A8T0IJ12"/>
<protein>
    <submittedName>
        <fullName evidence="2">Uncharacterized protein</fullName>
    </submittedName>
</protein>
<keyword evidence="3" id="KW-1185">Reference proteome</keyword>
<keyword evidence="1" id="KW-0472">Membrane</keyword>
<sequence>CRNPNGKSQLTCPVLEFFVFGFVFWVLVFPGMFSDKFPRPLFPGGYDICLLIAAGLDASGPEMRQSPGGLWSEVMEV</sequence>
<reference evidence="2" key="1">
    <citation type="submission" date="2020-06" db="EMBL/GenBank/DDBJ databases">
        <title>WGS assembly of Ceratodon purpureus strain R40.</title>
        <authorList>
            <person name="Carey S.B."/>
            <person name="Jenkins J."/>
            <person name="Shu S."/>
            <person name="Lovell J.T."/>
            <person name="Sreedasyam A."/>
            <person name="Maumus F."/>
            <person name="Tiley G.P."/>
            <person name="Fernandez-Pozo N."/>
            <person name="Barry K."/>
            <person name="Chen C."/>
            <person name="Wang M."/>
            <person name="Lipzen A."/>
            <person name="Daum C."/>
            <person name="Saski C.A."/>
            <person name="Payton A.C."/>
            <person name="Mcbreen J.C."/>
            <person name="Conrad R.E."/>
            <person name="Kollar L.M."/>
            <person name="Olsson S."/>
            <person name="Huttunen S."/>
            <person name="Landis J.B."/>
            <person name="Wickett N.J."/>
            <person name="Johnson M.G."/>
            <person name="Rensing S.A."/>
            <person name="Grimwood J."/>
            <person name="Schmutz J."/>
            <person name="Mcdaniel S.F."/>
        </authorList>
    </citation>
    <scope>NUCLEOTIDE SEQUENCE</scope>
    <source>
        <strain evidence="2">R40</strain>
    </source>
</reference>
<evidence type="ECO:0000256" key="1">
    <source>
        <dbReference type="SAM" id="Phobius"/>
    </source>
</evidence>
<organism evidence="2 3">
    <name type="scientific">Ceratodon purpureus</name>
    <name type="common">Fire moss</name>
    <name type="synonym">Dicranum purpureum</name>
    <dbReference type="NCBI Taxonomy" id="3225"/>
    <lineage>
        <taxon>Eukaryota</taxon>
        <taxon>Viridiplantae</taxon>
        <taxon>Streptophyta</taxon>
        <taxon>Embryophyta</taxon>
        <taxon>Bryophyta</taxon>
        <taxon>Bryophytina</taxon>
        <taxon>Bryopsida</taxon>
        <taxon>Dicranidae</taxon>
        <taxon>Pseudoditrichales</taxon>
        <taxon>Ditrichaceae</taxon>
        <taxon>Ceratodon</taxon>
    </lineage>
</organism>
<comment type="caution">
    <text evidence="2">The sequence shown here is derived from an EMBL/GenBank/DDBJ whole genome shotgun (WGS) entry which is preliminary data.</text>
</comment>
<dbReference type="EMBL" id="CM026423">
    <property type="protein sequence ID" value="KAG0582453.1"/>
    <property type="molecule type" value="Genomic_DNA"/>
</dbReference>
<accession>A0A8T0IJ12</accession>
<name>A0A8T0IJ12_CERPU</name>
<gene>
    <name evidence="2" type="ORF">KC19_3G061000</name>
</gene>
<dbReference type="Proteomes" id="UP000822688">
    <property type="component" value="Chromosome 3"/>
</dbReference>
<keyword evidence="1" id="KW-1133">Transmembrane helix</keyword>
<evidence type="ECO:0000313" key="2">
    <source>
        <dbReference type="EMBL" id="KAG0582453.1"/>
    </source>
</evidence>